<sequence length="155" mass="17532">MLQTIFSIFLLVNLVLASNLNVFNEPLELCSDDPLTGYTRTGYCVANQYDQGSHFVCASVTREFLDYTKSVGNDLSTPHPPYFPGLKPGDNWCLCVYRWIQAKNAGFQPPVVLRSTNNQTLDFLRNYNLTIDDLQENATLNQNISNGFVQARKEL</sequence>
<keyword evidence="1" id="KW-0732">Signal</keyword>
<comment type="caution">
    <text evidence="2">The sequence shown here is derived from an EMBL/GenBank/DDBJ whole genome shotgun (WGS) entry which is preliminary data.</text>
</comment>
<dbReference type="PANTHER" id="PTHR37466:SF1">
    <property type="entry name" value="SLR1628 PROTEIN"/>
    <property type="match status" value="1"/>
</dbReference>
<dbReference type="AlphaFoldDB" id="A0A813Y8T4"/>
<keyword evidence="3" id="KW-1185">Reference proteome</keyword>
<evidence type="ECO:0000313" key="2">
    <source>
        <dbReference type="EMBL" id="CAF0880737.1"/>
    </source>
</evidence>
<organism evidence="2 3">
    <name type="scientific">Brachionus calyciflorus</name>
    <dbReference type="NCBI Taxonomy" id="104777"/>
    <lineage>
        <taxon>Eukaryota</taxon>
        <taxon>Metazoa</taxon>
        <taxon>Spiralia</taxon>
        <taxon>Gnathifera</taxon>
        <taxon>Rotifera</taxon>
        <taxon>Eurotatoria</taxon>
        <taxon>Monogononta</taxon>
        <taxon>Pseudotrocha</taxon>
        <taxon>Ploima</taxon>
        <taxon>Brachionidae</taxon>
        <taxon>Brachionus</taxon>
    </lineage>
</organism>
<dbReference type="PANTHER" id="PTHR37466">
    <property type="entry name" value="SLR1628 PROTEIN"/>
    <property type="match status" value="1"/>
</dbReference>
<name>A0A813Y8T4_9BILA</name>
<dbReference type="Gene3D" id="3.30.56.110">
    <property type="entry name" value="Protein of unknown function DUF2237"/>
    <property type="match status" value="1"/>
</dbReference>
<evidence type="ECO:0000256" key="1">
    <source>
        <dbReference type="SAM" id="SignalP"/>
    </source>
</evidence>
<evidence type="ECO:0008006" key="4">
    <source>
        <dbReference type="Google" id="ProtNLM"/>
    </source>
</evidence>
<reference evidence="2" key="1">
    <citation type="submission" date="2021-02" db="EMBL/GenBank/DDBJ databases">
        <authorList>
            <person name="Nowell W R."/>
        </authorList>
    </citation>
    <scope>NUCLEOTIDE SEQUENCE</scope>
    <source>
        <strain evidence="2">Ploen Becks lab</strain>
    </source>
</reference>
<dbReference type="OrthoDB" id="1517790at2759"/>
<dbReference type="Pfam" id="PF09996">
    <property type="entry name" value="DUF2237"/>
    <property type="match status" value="1"/>
</dbReference>
<accession>A0A813Y8T4</accession>
<evidence type="ECO:0000313" key="3">
    <source>
        <dbReference type="Proteomes" id="UP000663879"/>
    </source>
</evidence>
<gene>
    <name evidence="2" type="ORF">OXX778_LOCUS10400</name>
</gene>
<feature type="chain" id="PRO_5032406809" description="DUF2237 domain-containing protein" evidence="1">
    <location>
        <begin position="18"/>
        <end position="155"/>
    </location>
</feature>
<feature type="signal peptide" evidence="1">
    <location>
        <begin position="1"/>
        <end position="17"/>
    </location>
</feature>
<proteinExistence type="predicted"/>
<protein>
    <recommendedName>
        <fullName evidence="4">DUF2237 domain-containing protein</fullName>
    </recommendedName>
</protein>
<dbReference type="InterPro" id="IPR018714">
    <property type="entry name" value="DUF2237"/>
</dbReference>
<dbReference type="EMBL" id="CAJNOC010001643">
    <property type="protein sequence ID" value="CAF0880737.1"/>
    <property type="molecule type" value="Genomic_DNA"/>
</dbReference>
<dbReference type="Proteomes" id="UP000663879">
    <property type="component" value="Unassembled WGS sequence"/>
</dbReference>